<evidence type="ECO:0000259" key="9">
    <source>
        <dbReference type="Pfam" id="PF21365"/>
    </source>
</evidence>
<dbReference type="CDD" id="cd14752">
    <property type="entry name" value="GH31_N"/>
    <property type="match status" value="1"/>
</dbReference>
<keyword evidence="11" id="KW-1185">Reference proteome</keyword>
<protein>
    <recommendedName>
        <fullName evidence="5">alpha-D-xyloside xylohydrolase</fullName>
        <ecNumber evidence="5">3.2.1.177</ecNumber>
    </recommendedName>
</protein>
<dbReference type="CDD" id="cd06593">
    <property type="entry name" value="GH31_xylosidase_YicI"/>
    <property type="match status" value="1"/>
</dbReference>
<dbReference type="GO" id="GO:0061634">
    <property type="term" value="F:alpha-D-xyloside xylohydrolase"/>
    <property type="evidence" value="ECO:0007669"/>
    <property type="project" value="UniProtKB-EC"/>
</dbReference>
<dbReference type="SUPFAM" id="SSF51445">
    <property type="entry name" value="(Trans)glycosidases"/>
    <property type="match status" value="1"/>
</dbReference>
<sequence length="786" mass="88002">MKFTHGIWFDREDTSIYNAVEVGDVTRSNGNEIRALCTTRHVCHRGDTLNHPTITVKLSSPAPEIIAGTAYHFSGAGSKLPRFELFPEGLPIELGRVTDDPQTNSVSLKSGGVRAVLDKNPRSFNISYRSEESGVELTDLGMSCVQYIIAPPHTEASYPPLASTTIADPYYRAPLSSSKRPYMALSFGLQVGELVYGLGERFGPFTKNGQHIDLWNEDAGTASPYAYKNIPFYLTNRGYGVFFDHSDALSLEVQNEKQAKVQVSVQGEEIRWYIIHGPTPKQILANYAKLTGRPPIPPAWSFGLYLSTSFLTEYDEKTVTSQLDGMVERGIPMSVFHFDCFWMKAHQWTDFTFDPKYFPDAKAFLGRIHERGLKVCVWINSYIAQNSEAFEDAVSGGYLIKRTNGDTWQSDIWQAGMGVVDFTNPAAVTWYKAHLKRLLDQGVDSFKTDFGERIPWEDITYHNGMDAVAGHNYYAYLYNKTVFDAIAEVRGPDQALLFARSATAGGQQFPVHWGGDCESTWQGMAQSLRGGLSLGLSGFGYWSHDISGFMSEGQAQTGPASALYKRWVQFGLLSSHSRLHGSKNYRVPWHVDHEATEVLRKFCRLKNLLMPYVFRQAIDAHQQGLPLLRAMLIEYPQDKVCQNLDQQYMFGDSLLVAPVFSESGIVEFYVPAGKWASILDGRGYTGPAWFTEKYDYFNLPLLLRENKVLLVGKPDKPDYDWVKNITRVLVGTTTLTTLKVEVPSFSSPGVIEVVLELSKGLESKIFTLKGGIDSLQVEMLSEGCHL</sequence>
<dbReference type="AlphaFoldDB" id="A0A2J6SVP6"/>
<proteinExistence type="inferred from homology"/>
<dbReference type="InterPro" id="IPR013780">
    <property type="entry name" value="Glyco_hydro_b"/>
</dbReference>
<evidence type="ECO:0000256" key="1">
    <source>
        <dbReference type="ARBA" id="ARBA00007806"/>
    </source>
</evidence>
<evidence type="ECO:0000313" key="10">
    <source>
        <dbReference type="EMBL" id="PMD54852.1"/>
    </source>
</evidence>
<evidence type="ECO:0000256" key="5">
    <source>
        <dbReference type="ARBA" id="ARBA00066962"/>
    </source>
</evidence>
<dbReference type="FunFam" id="3.20.20.80:FF:000053">
    <property type="entry name" value="Alpha-xylosidase YicI"/>
    <property type="match status" value="1"/>
</dbReference>
<dbReference type="InterPro" id="IPR011013">
    <property type="entry name" value="Gal_mutarotase_sf_dom"/>
</dbReference>
<dbReference type="InParanoid" id="A0A2J6SVP6"/>
<dbReference type="Gene3D" id="3.20.20.80">
    <property type="entry name" value="Glycosidases"/>
    <property type="match status" value="1"/>
</dbReference>
<keyword evidence="3 6" id="KW-0326">Glycosidase</keyword>
<evidence type="ECO:0000256" key="3">
    <source>
        <dbReference type="ARBA" id="ARBA00023295"/>
    </source>
</evidence>
<reference evidence="10 11" key="1">
    <citation type="submission" date="2016-04" db="EMBL/GenBank/DDBJ databases">
        <title>A degradative enzymes factory behind the ericoid mycorrhizal symbiosis.</title>
        <authorList>
            <consortium name="DOE Joint Genome Institute"/>
            <person name="Martino E."/>
            <person name="Morin E."/>
            <person name="Grelet G."/>
            <person name="Kuo A."/>
            <person name="Kohler A."/>
            <person name="Daghino S."/>
            <person name="Barry K."/>
            <person name="Choi C."/>
            <person name="Cichocki N."/>
            <person name="Clum A."/>
            <person name="Copeland A."/>
            <person name="Hainaut M."/>
            <person name="Haridas S."/>
            <person name="Labutti K."/>
            <person name="Lindquist E."/>
            <person name="Lipzen A."/>
            <person name="Khouja H.-R."/>
            <person name="Murat C."/>
            <person name="Ohm R."/>
            <person name="Olson A."/>
            <person name="Spatafora J."/>
            <person name="Veneault-Fourrey C."/>
            <person name="Henrissat B."/>
            <person name="Grigoriev I."/>
            <person name="Martin F."/>
            <person name="Perotto S."/>
        </authorList>
    </citation>
    <scope>NUCLEOTIDE SEQUENCE [LARGE SCALE GENOMIC DNA]</scope>
    <source>
        <strain evidence="10 11">E</strain>
    </source>
</reference>
<organism evidence="10 11">
    <name type="scientific">Hyaloscypha bicolor E</name>
    <dbReference type="NCBI Taxonomy" id="1095630"/>
    <lineage>
        <taxon>Eukaryota</taxon>
        <taxon>Fungi</taxon>
        <taxon>Dikarya</taxon>
        <taxon>Ascomycota</taxon>
        <taxon>Pezizomycotina</taxon>
        <taxon>Leotiomycetes</taxon>
        <taxon>Helotiales</taxon>
        <taxon>Hyaloscyphaceae</taxon>
        <taxon>Hyaloscypha</taxon>
        <taxon>Hyaloscypha bicolor</taxon>
    </lineage>
</organism>
<dbReference type="Gene3D" id="2.60.40.1760">
    <property type="entry name" value="glycosyl hydrolase (family 31)"/>
    <property type="match status" value="1"/>
</dbReference>
<dbReference type="STRING" id="1095630.A0A2J6SVP6"/>
<dbReference type="SUPFAM" id="SSF51011">
    <property type="entry name" value="Glycosyl hydrolase domain"/>
    <property type="match status" value="1"/>
</dbReference>
<feature type="domain" description="Glycoside hydrolase family 31 TIM barrel" evidence="7">
    <location>
        <begin position="294"/>
        <end position="614"/>
    </location>
</feature>
<dbReference type="InterPro" id="IPR048395">
    <property type="entry name" value="Glyco_hydro_31_C"/>
</dbReference>
<dbReference type="Pfam" id="PF21365">
    <property type="entry name" value="Glyco_hydro_31_3rd"/>
    <property type="match status" value="1"/>
</dbReference>
<keyword evidence="2 6" id="KW-0378">Hydrolase</keyword>
<comment type="similarity">
    <text evidence="1 6">Belongs to the glycosyl hydrolase 31 family.</text>
</comment>
<dbReference type="GO" id="GO:0005975">
    <property type="term" value="P:carbohydrate metabolic process"/>
    <property type="evidence" value="ECO:0007669"/>
    <property type="project" value="InterPro"/>
</dbReference>
<feature type="domain" description="Glycosyl hydrolase family 31 C-terminal" evidence="9">
    <location>
        <begin position="624"/>
        <end position="709"/>
    </location>
</feature>
<name>A0A2J6SVP6_9HELO</name>
<dbReference type="OrthoDB" id="10070917at2759"/>
<dbReference type="PANTHER" id="PTHR43053">
    <property type="entry name" value="GLYCOSIDASE FAMILY 31"/>
    <property type="match status" value="1"/>
</dbReference>
<dbReference type="Gene3D" id="2.60.40.1180">
    <property type="entry name" value="Golgi alpha-mannosidase II"/>
    <property type="match status" value="1"/>
</dbReference>
<evidence type="ECO:0000259" key="8">
    <source>
        <dbReference type="Pfam" id="PF13802"/>
    </source>
</evidence>
<dbReference type="SUPFAM" id="SSF74650">
    <property type="entry name" value="Galactose mutarotase-like"/>
    <property type="match status" value="1"/>
</dbReference>
<dbReference type="EMBL" id="KZ613856">
    <property type="protein sequence ID" value="PMD54852.1"/>
    <property type="molecule type" value="Genomic_DNA"/>
</dbReference>
<comment type="catalytic activity">
    <reaction evidence="4">
        <text>Hydrolysis of terminal, non-reducing alpha-D-xylose residues with release of alpha-D-xylose.</text>
        <dbReference type="EC" id="3.2.1.177"/>
    </reaction>
</comment>
<evidence type="ECO:0000259" key="7">
    <source>
        <dbReference type="Pfam" id="PF01055"/>
    </source>
</evidence>
<dbReference type="InterPro" id="IPR017853">
    <property type="entry name" value="GH"/>
</dbReference>
<dbReference type="Proteomes" id="UP000235371">
    <property type="component" value="Unassembled WGS sequence"/>
</dbReference>
<dbReference type="NCBIfam" id="NF007940">
    <property type="entry name" value="PRK10658.1"/>
    <property type="match status" value="1"/>
</dbReference>
<dbReference type="Pfam" id="PF01055">
    <property type="entry name" value="Glyco_hydro_31_2nd"/>
    <property type="match status" value="1"/>
</dbReference>
<dbReference type="Pfam" id="PF13802">
    <property type="entry name" value="Gal_mutarotas_2"/>
    <property type="match status" value="1"/>
</dbReference>
<dbReference type="RefSeq" id="XP_024731756.1">
    <property type="nucleotide sequence ID" value="XM_024878442.1"/>
</dbReference>
<evidence type="ECO:0000256" key="6">
    <source>
        <dbReference type="RuleBase" id="RU361185"/>
    </source>
</evidence>
<dbReference type="InterPro" id="IPR050985">
    <property type="entry name" value="Alpha-glycosidase_related"/>
</dbReference>
<dbReference type="InterPro" id="IPR025887">
    <property type="entry name" value="Glyco_hydro_31_N_dom"/>
</dbReference>
<feature type="domain" description="Glycoside hydrolase family 31 N-terminal" evidence="8">
    <location>
        <begin position="56"/>
        <end position="246"/>
    </location>
</feature>
<evidence type="ECO:0000313" key="11">
    <source>
        <dbReference type="Proteomes" id="UP000235371"/>
    </source>
</evidence>
<evidence type="ECO:0000256" key="2">
    <source>
        <dbReference type="ARBA" id="ARBA00022801"/>
    </source>
</evidence>
<dbReference type="EC" id="3.2.1.177" evidence="5"/>
<dbReference type="PANTHER" id="PTHR43053:SF4">
    <property type="entry name" value="MYOGENESIS-REGULATING GLYCOSIDASE"/>
    <property type="match status" value="1"/>
</dbReference>
<dbReference type="InterPro" id="IPR000322">
    <property type="entry name" value="Glyco_hydro_31_TIM"/>
</dbReference>
<dbReference type="GO" id="GO:0030246">
    <property type="term" value="F:carbohydrate binding"/>
    <property type="evidence" value="ECO:0007669"/>
    <property type="project" value="InterPro"/>
</dbReference>
<dbReference type="GeneID" id="36586519"/>
<gene>
    <name evidence="10" type="ORF">K444DRAFT_596613</name>
</gene>
<accession>A0A2J6SVP6</accession>
<evidence type="ECO:0000256" key="4">
    <source>
        <dbReference type="ARBA" id="ARBA00052064"/>
    </source>
</evidence>